<dbReference type="PANTHER" id="PTHR30273">
    <property type="entry name" value="PERIPLASMIC SIGNAL SENSOR AND SIGMA FACTOR ACTIVATOR FECR-RELATED"/>
    <property type="match status" value="1"/>
</dbReference>
<keyword evidence="1" id="KW-1133">Transmembrane helix</keyword>
<dbReference type="InterPro" id="IPR032508">
    <property type="entry name" value="FecR_C"/>
</dbReference>
<dbReference type="Pfam" id="PF16344">
    <property type="entry name" value="FecR_C"/>
    <property type="match status" value="1"/>
</dbReference>
<name>A0A4Q0MBA6_9SPHI</name>
<dbReference type="InterPro" id="IPR012373">
    <property type="entry name" value="Ferrdict_sens_TM"/>
</dbReference>
<evidence type="ECO:0000313" key="4">
    <source>
        <dbReference type="EMBL" id="RXF70119.1"/>
    </source>
</evidence>
<proteinExistence type="predicted"/>
<sequence>MNSSKTRLEYLFNCYNDKTATKEEEKELFQLLNEATDKELSEILEERWKTTQADSSIFTSETSDKILSNILNRHKAGEGEAFKKRKYWGPAKLLAAAAVLIFLCFGLYFSLPLFTVSEQSLAENEMPNDADPGTSKATLTLSNGKTIVLNAAGKGVLIDDGNIKVNQSDEGQVVYEVVKDKAVPGTAVNTLVTPPGGQYQIVLPDGSRVWLNAASSLKFPNAFTGGARVVELSGEAYFEVAKNKGMPFKVRSKLGEVEVLGTHFNMMSYDDETSMKTTLLEGAVRVKNDRDARVLKPGEQAILNQGGMVKVTDDVDPNGEIAWKNGLFQFNDSDIKLVMRQVARWYDLNVTYEGEIPSKRLTGKIPRDAKASQLLSMLEYSGLKFRIQGKNIIVIN</sequence>
<dbReference type="PANTHER" id="PTHR30273:SF2">
    <property type="entry name" value="PROTEIN FECR"/>
    <property type="match status" value="1"/>
</dbReference>
<protein>
    <submittedName>
        <fullName evidence="4">DUF4974 domain-containing protein</fullName>
    </submittedName>
</protein>
<dbReference type="InterPro" id="IPR006860">
    <property type="entry name" value="FecR"/>
</dbReference>
<evidence type="ECO:0000313" key="5">
    <source>
        <dbReference type="Proteomes" id="UP000290848"/>
    </source>
</evidence>
<dbReference type="RefSeq" id="WP_128769192.1">
    <property type="nucleotide sequence ID" value="NZ_RXOC01000005.1"/>
</dbReference>
<feature type="domain" description="FecR protein" evidence="2">
    <location>
        <begin position="190"/>
        <end position="285"/>
    </location>
</feature>
<dbReference type="EMBL" id="RXOC01000005">
    <property type="protein sequence ID" value="RXF70119.1"/>
    <property type="molecule type" value="Genomic_DNA"/>
</dbReference>
<dbReference type="Pfam" id="PF04773">
    <property type="entry name" value="FecR"/>
    <property type="match status" value="1"/>
</dbReference>
<comment type="caution">
    <text evidence="4">The sequence shown here is derived from an EMBL/GenBank/DDBJ whole genome shotgun (WGS) entry which is preliminary data.</text>
</comment>
<dbReference type="Proteomes" id="UP000290848">
    <property type="component" value="Unassembled WGS sequence"/>
</dbReference>
<gene>
    <name evidence="4" type="ORF">EKH83_09560</name>
</gene>
<reference evidence="4 5" key="1">
    <citation type="submission" date="2018-12" db="EMBL/GenBank/DDBJ databases">
        <title>The Draft Genome Sequence of the Soil Bacterium Pedobacter tournemirensis R1.</title>
        <authorList>
            <person name="He J."/>
        </authorList>
    </citation>
    <scope>NUCLEOTIDE SEQUENCE [LARGE SCALE GENOMIC DNA]</scope>
    <source>
        <strain evidence="4 5">R1</strain>
    </source>
</reference>
<evidence type="ECO:0000259" key="3">
    <source>
        <dbReference type="Pfam" id="PF16344"/>
    </source>
</evidence>
<dbReference type="Gene3D" id="3.55.50.30">
    <property type="match status" value="1"/>
</dbReference>
<dbReference type="AlphaFoldDB" id="A0A4Q0MBA6"/>
<feature type="transmembrane region" description="Helical" evidence="1">
    <location>
        <begin position="93"/>
        <end position="114"/>
    </location>
</feature>
<keyword evidence="1" id="KW-0812">Transmembrane</keyword>
<evidence type="ECO:0000259" key="2">
    <source>
        <dbReference type="Pfam" id="PF04773"/>
    </source>
</evidence>
<organism evidence="4 5">
    <name type="scientific">Arcticibacter tournemirensis</name>
    <dbReference type="NCBI Taxonomy" id="699437"/>
    <lineage>
        <taxon>Bacteria</taxon>
        <taxon>Pseudomonadati</taxon>
        <taxon>Bacteroidota</taxon>
        <taxon>Sphingobacteriia</taxon>
        <taxon>Sphingobacteriales</taxon>
        <taxon>Sphingobacteriaceae</taxon>
        <taxon>Arcticibacter</taxon>
    </lineage>
</organism>
<dbReference type="GO" id="GO:0016989">
    <property type="term" value="F:sigma factor antagonist activity"/>
    <property type="evidence" value="ECO:0007669"/>
    <property type="project" value="TreeGrafter"/>
</dbReference>
<feature type="domain" description="Protein FecR C-terminal" evidence="3">
    <location>
        <begin position="328"/>
        <end position="394"/>
    </location>
</feature>
<dbReference type="Gene3D" id="2.60.120.1440">
    <property type="match status" value="1"/>
</dbReference>
<keyword evidence="1" id="KW-0472">Membrane</keyword>
<accession>A0A4Q0MBA6</accession>
<evidence type="ECO:0000256" key="1">
    <source>
        <dbReference type="SAM" id="Phobius"/>
    </source>
</evidence>